<dbReference type="InterPro" id="IPR001623">
    <property type="entry name" value="DnaJ_domain"/>
</dbReference>
<dbReference type="AlphaFoldDB" id="A0AA88UI69"/>
<evidence type="ECO:0000313" key="2">
    <source>
        <dbReference type="EMBL" id="KAK2976157.1"/>
    </source>
</evidence>
<proteinExistence type="predicted"/>
<protein>
    <recommendedName>
        <fullName evidence="1">J domain-containing protein</fullName>
    </recommendedName>
</protein>
<dbReference type="Proteomes" id="UP001187471">
    <property type="component" value="Unassembled WGS sequence"/>
</dbReference>
<dbReference type="Pfam" id="PF00226">
    <property type="entry name" value="DnaJ"/>
    <property type="match status" value="1"/>
</dbReference>
<organism evidence="2 3">
    <name type="scientific">Escallonia rubra</name>
    <dbReference type="NCBI Taxonomy" id="112253"/>
    <lineage>
        <taxon>Eukaryota</taxon>
        <taxon>Viridiplantae</taxon>
        <taxon>Streptophyta</taxon>
        <taxon>Embryophyta</taxon>
        <taxon>Tracheophyta</taxon>
        <taxon>Spermatophyta</taxon>
        <taxon>Magnoliopsida</taxon>
        <taxon>eudicotyledons</taxon>
        <taxon>Gunneridae</taxon>
        <taxon>Pentapetalae</taxon>
        <taxon>asterids</taxon>
        <taxon>campanulids</taxon>
        <taxon>Escalloniales</taxon>
        <taxon>Escalloniaceae</taxon>
        <taxon>Escallonia</taxon>
    </lineage>
</organism>
<dbReference type="CDD" id="cd06257">
    <property type="entry name" value="DnaJ"/>
    <property type="match status" value="1"/>
</dbReference>
<dbReference type="InterPro" id="IPR036869">
    <property type="entry name" value="J_dom_sf"/>
</dbReference>
<dbReference type="SUPFAM" id="SSF46565">
    <property type="entry name" value="Chaperone J-domain"/>
    <property type="match status" value="1"/>
</dbReference>
<gene>
    <name evidence="2" type="ORF">RJ640_001085</name>
</gene>
<feature type="domain" description="J" evidence="1">
    <location>
        <begin position="51"/>
        <end position="130"/>
    </location>
</feature>
<dbReference type="EMBL" id="JAVXUO010002112">
    <property type="protein sequence ID" value="KAK2976157.1"/>
    <property type="molecule type" value="Genomic_DNA"/>
</dbReference>
<evidence type="ECO:0000259" key="1">
    <source>
        <dbReference type="PROSITE" id="PS50076"/>
    </source>
</evidence>
<keyword evidence="3" id="KW-1185">Reference proteome</keyword>
<dbReference type="PRINTS" id="PR00625">
    <property type="entry name" value="JDOMAIN"/>
</dbReference>
<reference evidence="2" key="1">
    <citation type="submission" date="2022-12" db="EMBL/GenBank/DDBJ databases">
        <title>Draft genome assemblies for two species of Escallonia (Escalloniales).</title>
        <authorList>
            <person name="Chanderbali A."/>
            <person name="Dervinis C."/>
            <person name="Anghel I."/>
            <person name="Soltis D."/>
            <person name="Soltis P."/>
            <person name="Zapata F."/>
        </authorList>
    </citation>
    <scope>NUCLEOTIDE SEQUENCE</scope>
    <source>
        <strain evidence="2">UCBG92.1500</strain>
        <tissue evidence="2">Leaf</tissue>
    </source>
</reference>
<accession>A0AA88UI69</accession>
<name>A0AA88UI69_9ASTE</name>
<dbReference type="Gene3D" id="1.10.287.110">
    <property type="entry name" value="DnaJ domain"/>
    <property type="match status" value="1"/>
</dbReference>
<sequence>MMRLTMTTVTTDVRHRLQPQPRRLHPLRQLPPAFLLRRPRRLHLHFAVKQCQYKVLGLGGYCTADEICSAYRRLALQHHPDKLAQFGISPTAYRLPPACPLGLSKISLPIEDTRPPPSHLSDPEHQLLNY</sequence>
<comment type="caution">
    <text evidence="2">The sequence shown here is derived from an EMBL/GenBank/DDBJ whole genome shotgun (WGS) entry which is preliminary data.</text>
</comment>
<evidence type="ECO:0000313" key="3">
    <source>
        <dbReference type="Proteomes" id="UP001187471"/>
    </source>
</evidence>
<dbReference type="PROSITE" id="PS50076">
    <property type="entry name" value="DNAJ_2"/>
    <property type="match status" value="1"/>
</dbReference>